<dbReference type="AlphaFoldDB" id="A0A143PTQ7"/>
<accession>A0A143PTQ7</accession>
<name>A0A143PTQ7_LUTPR</name>
<gene>
    <name evidence="1" type="ORF">LuPra_05307</name>
</gene>
<dbReference type="PROSITE" id="PS51257">
    <property type="entry name" value="PROKAR_LIPOPROTEIN"/>
    <property type="match status" value="1"/>
</dbReference>
<dbReference type="STRING" id="1855912.LuPra_05307"/>
<organism evidence="1 2">
    <name type="scientific">Luteitalea pratensis</name>
    <dbReference type="NCBI Taxonomy" id="1855912"/>
    <lineage>
        <taxon>Bacteria</taxon>
        <taxon>Pseudomonadati</taxon>
        <taxon>Acidobacteriota</taxon>
        <taxon>Vicinamibacteria</taxon>
        <taxon>Vicinamibacterales</taxon>
        <taxon>Vicinamibacteraceae</taxon>
        <taxon>Luteitalea</taxon>
    </lineage>
</organism>
<sequence>MPKSSRTSHLAHDRRLIVAALTGLLATGFAACAARNGGPQPANVAAPTSAADDRQAVLLFRRKVEDYAALHRRLARSMPTVSAQASPADVHAQELAFEKLIASERRSSNAGDLFIVEIQPLIRRVAGELLSGQAGAPLLDTIKEESTEGRASARVNARYPDSVPLSSVPAQLLAALPALPEELEYRFVGRDLILLDTKARLVADVMPLVLPR</sequence>
<dbReference type="Proteomes" id="UP000076079">
    <property type="component" value="Chromosome"/>
</dbReference>
<dbReference type="RefSeq" id="WP_110173527.1">
    <property type="nucleotide sequence ID" value="NZ_CP015136.1"/>
</dbReference>
<keyword evidence="2" id="KW-1185">Reference proteome</keyword>
<dbReference type="EMBL" id="CP015136">
    <property type="protein sequence ID" value="AMY12035.1"/>
    <property type="molecule type" value="Genomic_DNA"/>
</dbReference>
<reference evidence="2" key="2">
    <citation type="submission" date="2016-04" db="EMBL/GenBank/DDBJ databases">
        <title>First Complete Genome Sequence of a Subdivision 6 Acidobacterium.</title>
        <authorList>
            <person name="Huang S."/>
            <person name="Vieira S."/>
            <person name="Bunk B."/>
            <person name="Riedel T."/>
            <person name="Sproeer C."/>
            <person name="Overmann J."/>
        </authorList>
    </citation>
    <scope>NUCLEOTIDE SEQUENCE [LARGE SCALE GENOMIC DNA]</scope>
    <source>
        <strain evidence="2">DSM 100886 HEG_-6_39</strain>
    </source>
</reference>
<protein>
    <recommendedName>
        <fullName evidence="3">Lipoprotein</fullName>
    </recommendedName>
</protein>
<proteinExistence type="predicted"/>
<evidence type="ECO:0000313" key="1">
    <source>
        <dbReference type="EMBL" id="AMY12035.1"/>
    </source>
</evidence>
<reference evidence="1 2" key="1">
    <citation type="journal article" date="2016" name="Genome Announc.">
        <title>First Complete Genome Sequence of a Subdivision 6 Acidobacterium Strain.</title>
        <authorList>
            <person name="Huang S."/>
            <person name="Vieira S."/>
            <person name="Bunk B."/>
            <person name="Riedel T."/>
            <person name="Sproer C."/>
            <person name="Overmann J."/>
        </authorList>
    </citation>
    <scope>NUCLEOTIDE SEQUENCE [LARGE SCALE GENOMIC DNA]</scope>
    <source>
        <strain evidence="2">DSM 100886 HEG_-6_39</strain>
    </source>
</reference>
<evidence type="ECO:0000313" key="2">
    <source>
        <dbReference type="Proteomes" id="UP000076079"/>
    </source>
</evidence>
<dbReference type="KEGG" id="abac:LuPra_05307"/>
<evidence type="ECO:0008006" key="3">
    <source>
        <dbReference type="Google" id="ProtNLM"/>
    </source>
</evidence>